<reference evidence="3" key="1">
    <citation type="journal article" date="2021" name="G3 (Bethesda)">
        <title>Genome and transcriptome analysis of the beet armyworm Spodoptera exigua reveals targets for pest control. .</title>
        <authorList>
            <person name="Simon S."/>
            <person name="Breeschoten T."/>
            <person name="Jansen H.J."/>
            <person name="Dirks R.P."/>
            <person name="Schranz M.E."/>
            <person name="Ros V.I.D."/>
        </authorList>
    </citation>
    <scope>NUCLEOTIDE SEQUENCE</scope>
    <source>
        <strain evidence="3">TB_SE_WUR_2020</strain>
    </source>
</reference>
<feature type="non-terminal residue" evidence="3">
    <location>
        <position position="1"/>
    </location>
</feature>
<comment type="caution">
    <text evidence="3">The sequence shown here is derived from an EMBL/GenBank/DDBJ whole genome shotgun (WGS) entry which is preliminary data.</text>
</comment>
<organism evidence="3 4">
    <name type="scientific">Spodoptera exigua</name>
    <name type="common">Beet armyworm</name>
    <name type="synonym">Noctua fulgens</name>
    <dbReference type="NCBI Taxonomy" id="7107"/>
    <lineage>
        <taxon>Eukaryota</taxon>
        <taxon>Metazoa</taxon>
        <taxon>Ecdysozoa</taxon>
        <taxon>Arthropoda</taxon>
        <taxon>Hexapoda</taxon>
        <taxon>Insecta</taxon>
        <taxon>Pterygota</taxon>
        <taxon>Neoptera</taxon>
        <taxon>Endopterygota</taxon>
        <taxon>Lepidoptera</taxon>
        <taxon>Glossata</taxon>
        <taxon>Ditrysia</taxon>
        <taxon>Noctuoidea</taxon>
        <taxon>Noctuidae</taxon>
        <taxon>Amphipyrinae</taxon>
        <taxon>Spodoptera</taxon>
    </lineage>
</organism>
<dbReference type="Proteomes" id="UP000814243">
    <property type="component" value="Unassembled WGS sequence"/>
</dbReference>
<protein>
    <submittedName>
        <fullName evidence="3">Uncharacterized protein</fullName>
    </submittedName>
</protein>
<keyword evidence="2" id="KW-0732">Signal</keyword>
<dbReference type="EMBL" id="JACEFF010000297">
    <property type="protein sequence ID" value="KAH9639982.1"/>
    <property type="molecule type" value="Genomic_DNA"/>
</dbReference>
<name>A0A922MPJ5_SPOEX</name>
<sequence length="261" mass="25988">VRVARILFRLRSSVSNLSNMKAAVLLIVAVATLASAQEAVSSPQRVGLSNLLGELGGLLDGLLGLDGNLKVGGGSLLDANIKTTIGRKKRGLLGGLLGATGNILDGTLKAAGNVVEGTVKATDNLLTGAKEGNLDESAKDDLVSGAKQVADDVANGLSNGIQVGASVKVGGDSLISANINTSVGKNKQEAAQDDAAADQAETSDAQDATQDDTAADTAQTSDSQDAVQDDAAAEESNAQDAAEDSSSSNDAASADTVDATA</sequence>
<feature type="compositionally biased region" description="Low complexity" evidence="1">
    <location>
        <begin position="234"/>
        <end position="255"/>
    </location>
</feature>
<feature type="signal peptide" evidence="2">
    <location>
        <begin position="1"/>
        <end position="36"/>
    </location>
</feature>
<evidence type="ECO:0000256" key="2">
    <source>
        <dbReference type="SAM" id="SignalP"/>
    </source>
</evidence>
<feature type="chain" id="PRO_5037919524" evidence="2">
    <location>
        <begin position="37"/>
        <end position="261"/>
    </location>
</feature>
<feature type="region of interest" description="Disordered" evidence="1">
    <location>
        <begin position="184"/>
        <end position="261"/>
    </location>
</feature>
<evidence type="ECO:0000313" key="4">
    <source>
        <dbReference type="Proteomes" id="UP000814243"/>
    </source>
</evidence>
<evidence type="ECO:0000313" key="3">
    <source>
        <dbReference type="EMBL" id="KAH9639982.1"/>
    </source>
</evidence>
<dbReference type="AlphaFoldDB" id="A0A922MPJ5"/>
<gene>
    <name evidence="3" type="ORF">HF086_008077</name>
</gene>
<accession>A0A922MPJ5</accession>
<feature type="compositionally biased region" description="Low complexity" evidence="1">
    <location>
        <begin position="215"/>
        <end position="226"/>
    </location>
</feature>
<evidence type="ECO:0000256" key="1">
    <source>
        <dbReference type="SAM" id="MobiDB-lite"/>
    </source>
</evidence>
<proteinExistence type="predicted"/>
<feature type="compositionally biased region" description="Low complexity" evidence="1">
    <location>
        <begin position="197"/>
        <end position="208"/>
    </location>
</feature>